<evidence type="ECO:0000256" key="15">
    <source>
        <dbReference type="ARBA" id="ARBA00048743"/>
    </source>
</evidence>
<name>A0A8J3TGM4_9ACTN</name>
<evidence type="ECO:0000313" key="22">
    <source>
        <dbReference type="Proteomes" id="UP000599074"/>
    </source>
</evidence>
<keyword evidence="10 17" id="KW-0547">Nucleotide-binding</keyword>
<feature type="domain" description="Thymidylate kinase-like" evidence="20">
    <location>
        <begin position="470"/>
        <end position="660"/>
    </location>
</feature>
<feature type="transmembrane region" description="Helical" evidence="19">
    <location>
        <begin position="414"/>
        <end position="431"/>
    </location>
</feature>
<dbReference type="Gene3D" id="1.20.1250.20">
    <property type="entry name" value="MFS general substrate transporter like domains"/>
    <property type="match status" value="1"/>
</dbReference>
<proteinExistence type="inferred from homology"/>
<keyword evidence="14 19" id="KW-0472">Membrane</keyword>
<evidence type="ECO:0000256" key="3">
    <source>
        <dbReference type="ARBA" id="ARBA00012980"/>
    </source>
</evidence>
<dbReference type="FunFam" id="3.40.50.300:FF:000225">
    <property type="entry name" value="Thymidylate kinase"/>
    <property type="match status" value="1"/>
</dbReference>
<evidence type="ECO:0000256" key="18">
    <source>
        <dbReference type="SAM" id="MobiDB-lite"/>
    </source>
</evidence>
<dbReference type="InterPro" id="IPR010290">
    <property type="entry name" value="TM_effector"/>
</dbReference>
<evidence type="ECO:0000256" key="9">
    <source>
        <dbReference type="ARBA" id="ARBA00022727"/>
    </source>
</evidence>
<evidence type="ECO:0000313" key="21">
    <source>
        <dbReference type="EMBL" id="GII25166.1"/>
    </source>
</evidence>
<evidence type="ECO:0000256" key="2">
    <source>
        <dbReference type="ARBA" id="ARBA00009776"/>
    </source>
</evidence>
<feature type="transmembrane region" description="Helical" evidence="19">
    <location>
        <begin position="54"/>
        <end position="74"/>
    </location>
</feature>
<feature type="transmembrane region" description="Helical" evidence="19">
    <location>
        <begin position="335"/>
        <end position="357"/>
    </location>
</feature>
<protein>
    <recommendedName>
        <fullName evidence="4 17">Thymidylate kinase</fullName>
        <ecNumber evidence="3 17">2.7.4.9</ecNumber>
    </recommendedName>
    <alternativeName>
        <fullName evidence="17">dTMP kinase</fullName>
    </alternativeName>
</protein>
<keyword evidence="22" id="KW-1185">Reference proteome</keyword>
<feature type="transmembrane region" description="Helical" evidence="19">
    <location>
        <begin position="192"/>
        <end position="212"/>
    </location>
</feature>
<dbReference type="SUPFAM" id="SSF52540">
    <property type="entry name" value="P-loop containing nucleoside triphosphate hydrolases"/>
    <property type="match status" value="1"/>
</dbReference>
<evidence type="ECO:0000256" key="7">
    <source>
        <dbReference type="ARBA" id="ARBA00022679"/>
    </source>
</evidence>
<keyword evidence="12 17" id="KW-0067">ATP-binding</keyword>
<dbReference type="RefSeq" id="WP_240947959.1">
    <property type="nucleotide sequence ID" value="NZ_BOON01000047.1"/>
</dbReference>
<feature type="binding site" evidence="17">
    <location>
        <begin position="472"/>
        <end position="479"/>
    </location>
    <ligand>
        <name>ATP</name>
        <dbReference type="ChEBI" id="CHEBI:30616"/>
    </ligand>
</feature>
<evidence type="ECO:0000256" key="5">
    <source>
        <dbReference type="ARBA" id="ARBA00022448"/>
    </source>
</evidence>
<dbReference type="CDD" id="cd01672">
    <property type="entry name" value="TMPK"/>
    <property type="match status" value="1"/>
</dbReference>
<comment type="caution">
    <text evidence="21">The sequence shown here is derived from an EMBL/GenBank/DDBJ whole genome shotgun (WGS) entry which is preliminary data.</text>
</comment>
<feature type="transmembrane region" description="Helical" evidence="19">
    <location>
        <begin position="281"/>
        <end position="299"/>
    </location>
</feature>
<dbReference type="Pfam" id="PF02223">
    <property type="entry name" value="Thymidylate_kin"/>
    <property type="match status" value="1"/>
</dbReference>
<organism evidence="21 22">
    <name type="scientific">Planosporangium mesophilum</name>
    <dbReference type="NCBI Taxonomy" id="689768"/>
    <lineage>
        <taxon>Bacteria</taxon>
        <taxon>Bacillati</taxon>
        <taxon>Actinomycetota</taxon>
        <taxon>Actinomycetes</taxon>
        <taxon>Micromonosporales</taxon>
        <taxon>Micromonosporaceae</taxon>
        <taxon>Planosporangium</taxon>
    </lineage>
</organism>
<feature type="transmembrane region" description="Helical" evidence="19">
    <location>
        <begin position="311"/>
        <end position="329"/>
    </location>
</feature>
<dbReference type="Proteomes" id="UP000599074">
    <property type="component" value="Unassembled WGS sequence"/>
</dbReference>
<feature type="transmembrane region" description="Helical" evidence="19">
    <location>
        <begin position="109"/>
        <end position="130"/>
    </location>
</feature>
<evidence type="ECO:0000256" key="4">
    <source>
        <dbReference type="ARBA" id="ARBA00017144"/>
    </source>
</evidence>
<dbReference type="AlphaFoldDB" id="A0A8J3TGM4"/>
<dbReference type="EMBL" id="BOON01000047">
    <property type="protein sequence ID" value="GII25166.1"/>
    <property type="molecule type" value="Genomic_DNA"/>
</dbReference>
<reference evidence="21" key="1">
    <citation type="submission" date="2021-01" db="EMBL/GenBank/DDBJ databases">
        <title>Whole genome shotgun sequence of Planosporangium mesophilum NBRC 109066.</title>
        <authorList>
            <person name="Komaki H."/>
            <person name="Tamura T."/>
        </authorList>
    </citation>
    <scope>NUCLEOTIDE SEQUENCE</scope>
    <source>
        <strain evidence="21">NBRC 109066</strain>
    </source>
</reference>
<dbReference type="GO" id="GO:0005524">
    <property type="term" value="F:ATP binding"/>
    <property type="evidence" value="ECO:0007669"/>
    <property type="project" value="UniProtKB-UniRule"/>
</dbReference>
<evidence type="ECO:0000256" key="1">
    <source>
        <dbReference type="ARBA" id="ARBA00004651"/>
    </source>
</evidence>
<evidence type="ECO:0000259" key="20">
    <source>
        <dbReference type="Pfam" id="PF02223"/>
    </source>
</evidence>
<feature type="transmembrane region" description="Helical" evidence="19">
    <location>
        <begin position="81"/>
        <end position="103"/>
    </location>
</feature>
<dbReference type="GO" id="GO:0005886">
    <property type="term" value="C:plasma membrane"/>
    <property type="evidence" value="ECO:0007669"/>
    <property type="project" value="UniProtKB-SubCell"/>
</dbReference>
<dbReference type="PROSITE" id="PS01331">
    <property type="entry name" value="THYMIDYLATE_KINASE"/>
    <property type="match status" value="1"/>
</dbReference>
<dbReference type="Gene3D" id="3.40.50.300">
    <property type="entry name" value="P-loop containing nucleotide triphosphate hydrolases"/>
    <property type="match status" value="1"/>
</dbReference>
<dbReference type="CDD" id="cd06173">
    <property type="entry name" value="MFS_MefA_like"/>
    <property type="match status" value="1"/>
</dbReference>
<dbReference type="InterPro" id="IPR036259">
    <property type="entry name" value="MFS_trans_sf"/>
</dbReference>
<comment type="function">
    <text evidence="16 17">Phosphorylation of dTMP to form dTDP in both de novo and salvage pathways of dTTP synthesis.</text>
</comment>
<evidence type="ECO:0000256" key="13">
    <source>
        <dbReference type="ARBA" id="ARBA00022989"/>
    </source>
</evidence>
<evidence type="ECO:0000256" key="12">
    <source>
        <dbReference type="ARBA" id="ARBA00022840"/>
    </source>
</evidence>
<keyword evidence="5" id="KW-0813">Transport</keyword>
<keyword evidence="9 17" id="KW-0545">Nucleotide biosynthesis</keyword>
<comment type="similarity">
    <text evidence="2 17">Belongs to the thymidylate kinase family.</text>
</comment>
<dbReference type="GO" id="GO:0006235">
    <property type="term" value="P:dTTP biosynthetic process"/>
    <property type="evidence" value="ECO:0007669"/>
    <property type="project" value="UniProtKB-UniRule"/>
</dbReference>
<dbReference type="SUPFAM" id="SSF103473">
    <property type="entry name" value="MFS general substrate transporter"/>
    <property type="match status" value="1"/>
</dbReference>
<keyword evidence="13 19" id="KW-1133">Transmembrane helix</keyword>
<dbReference type="EC" id="2.7.4.9" evidence="3 17"/>
<accession>A0A8J3TGM4</accession>
<evidence type="ECO:0000256" key="10">
    <source>
        <dbReference type="ARBA" id="ARBA00022741"/>
    </source>
</evidence>
<dbReference type="GO" id="GO:0004798">
    <property type="term" value="F:dTMP kinase activity"/>
    <property type="evidence" value="ECO:0007669"/>
    <property type="project" value="UniProtKB-UniRule"/>
</dbReference>
<feature type="compositionally biased region" description="Basic and acidic residues" evidence="18">
    <location>
        <begin position="681"/>
        <end position="692"/>
    </location>
</feature>
<dbReference type="PANTHER" id="PTHR43266">
    <property type="entry name" value="MACROLIDE-EFFLUX PROTEIN"/>
    <property type="match status" value="1"/>
</dbReference>
<sequence length="725" mass="75197">MAELKAILRIRPFRRLWAVLGLSSLGDWLGLLAASTFAAGHVSGSAAKGAAFSTLIAVRLLPALVLGPLAGVLADRFDRRYTMVVCDLIRFVFFASIPAAGLVTHDAKLIVGWAAIATFVIETAAMLWVPAKEASVPNLLPRARLEAANQLTLATTYGLTPVAAGLVLAGITTGLTSFYASIGHTWVAPTDIALYFNALTFLATALTVLLGIKEISGRSARTAERKPGMFREFIDGWSFVGKTPLVRGLVLGILGAFAGGGVVVGSGQAYAVSLGGGNSTFFILFAMLFVGLGVGIVAGPRLVGGLSRRRMFGVSIVLAAGSVGLLAVAPHLTVAVVGTLLVGVGAGMAFLSGTTLMGGEVDDEVRGRAFAVVQTGTRVVLMLAVTVSGLIVGAGGSRQLALPGGAIQISTTRLLLAAAGVFGVVAGLTALRQMDDKPGVPLLADILGSMRGRPLSPAEPKPRRGLFIVFEGGEGAGKSTQVRRLAELLRAQGRDVVVTREPGATEIGERIRGLLLHDRPAAATLTPRAEALLYAADRAHHVAALVRPALARGAVVISDRYVDSSLAYQGAGRTLPVDEVQWLSSWATGGLKPDLTVLLDVEPEVGLARVGARGAGADRLESESDAFHERVRYAFLDLAAADTGRYLVLDAGRPAQSIATEVAERVGELLPPEPAEGEPAEGERAEGERVDGEPVTTELAELTGSSDGLAAPADDPTQPLKGRSV</sequence>
<comment type="catalytic activity">
    <reaction evidence="15 17">
        <text>dTMP + ATP = dTDP + ADP</text>
        <dbReference type="Rhea" id="RHEA:13517"/>
        <dbReference type="ChEBI" id="CHEBI:30616"/>
        <dbReference type="ChEBI" id="CHEBI:58369"/>
        <dbReference type="ChEBI" id="CHEBI:63528"/>
        <dbReference type="ChEBI" id="CHEBI:456216"/>
        <dbReference type="EC" id="2.7.4.9"/>
    </reaction>
</comment>
<dbReference type="Pfam" id="PF05977">
    <property type="entry name" value="MFS_3"/>
    <property type="match status" value="1"/>
</dbReference>
<dbReference type="NCBIfam" id="TIGR00041">
    <property type="entry name" value="DTMP_kinase"/>
    <property type="match status" value="1"/>
</dbReference>
<evidence type="ECO:0000256" key="8">
    <source>
        <dbReference type="ARBA" id="ARBA00022692"/>
    </source>
</evidence>
<dbReference type="InterPro" id="IPR039430">
    <property type="entry name" value="Thymidylate_kin-like_dom"/>
</dbReference>
<feature type="transmembrane region" description="Helical" evidence="19">
    <location>
        <begin position="151"/>
        <end position="180"/>
    </location>
</feature>
<evidence type="ECO:0000256" key="14">
    <source>
        <dbReference type="ARBA" id="ARBA00023136"/>
    </source>
</evidence>
<feature type="transmembrane region" description="Helical" evidence="19">
    <location>
        <begin position="369"/>
        <end position="394"/>
    </location>
</feature>
<keyword evidence="7 17" id="KW-0808">Transferase</keyword>
<dbReference type="InterPro" id="IPR018094">
    <property type="entry name" value="Thymidylate_kinase"/>
</dbReference>
<gene>
    <name evidence="17 21" type="primary">tmk</name>
    <name evidence="21" type="ORF">Pme01_47630</name>
</gene>
<evidence type="ECO:0000256" key="11">
    <source>
        <dbReference type="ARBA" id="ARBA00022777"/>
    </source>
</evidence>
<evidence type="ECO:0000256" key="19">
    <source>
        <dbReference type="SAM" id="Phobius"/>
    </source>
</evidence>
<comment type="subcellular location">
    <subcellularLocation>
        <location evidence="1">Cell membrane</location>
        <topology evidence="1">Multi-pass membrane protein</topology>
    </subcellularLocation>
</comment>
<keyword evidence="6" id="KW-1003">Cell membrane</keyword>
<dbReference type="InterPro" id="IPR027417">
    <property type="entry name" value="P-loop_NTPase"/>
</dbReference>
<keyword evidence="8 19" id="KW-0812">Transmembrane</keyword>
<dbReference type="PANTHER" id="PTHR43266:SF10">
    <property type="entry name" value="BACILYSIN EXPORTER BACE-RELATED"/>
    <property type="match status" value="1"/>
</dbReference>
<dbReference type="GO" id="GO:0006233">
    <property type="term" value="P:dTDP biosynthetic process"/>
    <property type="evidence" value="ECO:0007669"/>
    <property type="project" value="InterPro"/>
</dbReference>
<keyword evidence="11 17" id="KW-0418">Kinase</keyword>
<dbReference type="HAMAP" id="MF_00165">
    <property type="entry name" value="Thymidylate_kinase"/>
    <property type="match status" value="1"/>
</dbReference>
<feature type="transmembrane region" description="Helical" evidence="19">
    <location>
        <begin position="249"/>
        <end position="269"/>
    </location>
</feature>
<dbReference type="InterPro" id="IPR018095">
    <property type="entry name" value="Thymidylate_kin_CS"/>
</dbReference>
<feature type="region of interest" description="Disordered" evidence="18">
    <location>
        <begin position="667"/>
        <end position="725"/>
    </location>
</feature>
<evidence type="ECO:0000256" key="16">
    <source>
        <dbReference type="ARBA" id="ARBA00057735"/>
    </source>
</evidence>
<evidence type="ECO:0000256" key="6">
    <source>
        <dbReference type="ARBA" id="ARBA00022475"/>
    </source>
</evidence>
<evidence type="ECO:0000256" key="17">
    <source>
        <dbReference type="HAMAP-Rule" id="MF_00165"/>
    </source>
</evidence>